<dbReference type="Gene3D" id="3.30.300.20">
    <property type="match status" value="1"/>
</dbReference>
<sequence length="81" mass="9198">MVEIFIEKYVKKIALDPEMIQVNKVQLDVNFYEIQIYSSTQDIGRLIGKDGKMIGSLKTLISGVKAKDGSTYRVVVKPYEI</sequence>
<dbReference type="RefSeq" id="WP_111230479.1">
    <property type="nucleotide sequence ID" value="NZ_NBIU01000034.1"/>
</dbReference>
<dbReference type="Proteomes" id="UP000249746">
    <property type="component" value="Unassembled WGS sequence"/>
</dbReference>
<reference evidence="1 2" key="1">
    <citation type="submission" date="2017-03" db="EMBL/GenBank/DDBJ databases">
        <title>Genomic and clinical evidence uncovers the enterohepatic species Helicobacter valdiviensis as a potential human intestinal pathogen.</title>
        <authorList>
            <person name="Fresia P."/>
            <person name="Jara R."/>
            <person name="Sierra R."/>
            <person name="Ferres I."/>
            <person name="Greif G."/>
            <person name="Iraola G."/>
            <person name="Collado L."/>
        </authorList>
    </citation>
    <scope>NUCLEOTIDE SEQUENCE [LARGE SCALE GENOMIC DNA]</scope>
    <source>
        <strain evidence="1 2">WBE14</strain>
    </source>
</reference>
<proteinExistence type="predicted"/>
<protein>
    <submittedName>
        <fullName evidence="1">RNA-binding protein</fullName>
    </submittedName>
</protein>
<accession>A0A2W6MU57</accession>
<name>A0A2W6MU57_9HELI</name>
<dbReference type="Pfam" id="PF13083">
    <property type="entry name" value="KH_KhpA-B"/>
    <property type="match status" value="1"/>
</dbReference>
<dbReference type="OrthoDB" id="5334617at2"/>
<dbReference type="AlphaFoldDB" id="A0A2W6MU57"/>
<evidence type="ECO:0000313" key="2">
    <source>
        <dbReference type="Proteomes" id="UP000249746"/>
    </source>
</evidence>
<evidence type="ECO:0000313" key="1">
    <source>
        <dbReference type="EMBL" id="PZT47449.1"/>
    </source>
</evidence>
<organism evidence="1 2">
    <name type="scientific">Helicobacter valdiviensis</name>
    <dbReference type="NCBI Taxonomy" id="1458358"/>
    <lineage>
        <taxon>Bacteria</taxon>
        <taxon>Pseudomonadati</taxon>
        <taxon>Campylobacterota</taxon>
        <taxon>Epsilonproteobacteria</taxon>
        <taxon>Campylobacterales</taxon>
        <taxon>Helicobacteraceae</taxon>
        <taxon>Helicobacter</taxon>
    </lineage>
</organism>
<dbReference type="InterPro" id="IPR015946">
    <property type="entry name" value="KH_dom-like_a/b"/>
</dbReference>
<comment type="caution">
    <text evidence="1">The sequence shown here is derived from an EMBL/GenBank/DDBJ whole genome shotgun (WGS) entry which is preliminary data.</text>
</comment>
<gene>
    <name evidence="1" type="ORF">B6S12_09050</name>
</gene>
<keyword evidence="2" id="KW-1185">Reference proteome</keyword>
<dbReference type="EMBL" id="NBIU01000034">
    <property type="protein sequence ID" value="PZT47449.1"/>
    <property type="molecule type" value="Genomic_DNA"/>
</dbReference>